<evidence type="ECO:0000259" key="5">
    <source>
        <dbReference type="Pfam" id="PF13657"/>
    </source>
</evidence>
<dbReference type="Proteomes" id="UP001163255">
    <property type="component" value="Chromosome"/>
</dbReference>
<evidence type="ECO:0000256" key="3">
    <source>
        <dbReference type="ARBA" id="ARBA00022777"/>
    </source>
</evidence>
<comment type="similarity">
    <text evidence="1">Belongs to the HipA Ser/Thr kinase family.</text>
</comment>
<evidence type="ECO:0000259" key="4">
    <source>
        <dbReference type="Pfam" id="PF07804"/>
    </source>
</evidence>
<dbReference type="Pfam" id="PF07804">
    <property type="entry name" value="HipA_C"/>
    <property type="match status" value="1"/>
</dbReference>
<dbReference type="InterPro" id="IPR012893">
    <property type="entry name" value="HipA-like_C"/>
</dbReference>
<keyword evidence="7" id="KW-1185">Reference proteome</keyword>
<feature type="domain" description="HipA N-terminal subdomain 1" evidence="5">
    <location>
        <begin position="17"/>
        <end position="117"/>
    </location>
</feature>
<sequence>MSTQKLDVHRCFSNGQQHFVGQLAQNRQGIYFQYDEDYLKQFNSLSPFTLAFNSTLHKAPEMPHQGLHGVFADSLPDGWGLLLMDRVFRQHGLLPQQITPLERLAYVGQRGMGSLSYSPVSDYTTKDDKALQAVSVLGQEARRIYEGQTEEVLAALASAGGSGGARPKAMIYLDPDDAKCVSTSAESGLTPWLIKFTSQNLPLGHEEGLCEAAWLTMAKEAGITVPTWTLIHETGNPEAKGWLALKRFDCPNEQPAGRYHMHTLCGLMDADFRQPSMDYEDLIKVTQVVCQSPAAAQEQFTRALFNLFSLNQDDHTKNWSFLMDDDGQWTVAPFYDVTFSPSPYSQHMTAFCGYGNQPPAKVIQKLAELANFGSWSQAKQCIEQVADAVASWPDLAKQLSIKTTTQCLISQQLNDCWQQNKQLLK</sequence>
<protein>
    <submittedName>
        <fullName evidence="6">Type II toxin-antitoxin system HipA family toxin</fullName>
    </submittedName>
</protein>
<dbReference type="InterPro" id="IPR017508">
    <property type="entry name" value="HipA_N1"/>
</dbReference>
<keyword evidence="2" id="KW-0808">Transferase</keyword>
<name>A0ABY6H0B5_9GAMM</name>
<dbReference type="PANTHER" id="PTHR37419:SF8">
    <property type="entry name" value="TOXIN YJJJ"/>
    <property type="match status" value="1"/>
</dbReference>
<dbReference type="EMBL" id="CP103300">
    <property type="protein sequence ID" value="UYM18487.1"/>
    <property type="molecule type" value="Genomic_DNA"/>
</dbReference>
<reference evidence="6" key="1">
    <citation type="submission" date="2022-10" db="EMBL/GenBank/DDBJ databases">
        <title>Completed Genome Sequence of two octocoral isolated bacterium, Endozoicomonas euniceicola EF212T and Endozoicomonas gorgoniicola PS125T.</title>
        <authorList>
            <person name="Chiou Y.-J."/>
            <person name="Chen Y.-H."/>
        </authorList>
    </citation>
    <scope>NUCLEOTIDE SEQUENCE</scope>
    <source>
        <strain evidence="6">EF212</strain>
    </source>
</reference>
<evidence type="ECO:0000256" key="1">
    <source>
        <dbReference type="ARBA" id="ARBA00010164"/>
    </source>
</evidence>
<dbReference type="RefSeq" id="WP_262601248.1">
    <property type="nucleotide sequence ID" value="NZ_CP103300.1"/>
</dbReference>
<keyword evidence="3" id="KW-0418">Kinase</keyword>
<dbReference type="PANTHER" id="PTHR37419">
    <property type="entry name" value="SERINE/THREONINE-PROTEIN KINASE TOXIN HIPA"/>
    <property type="match status" value="1"/>
</dbReference>
<evidence type="ECO:0000313" key="6">
    <source>
        <dbReference type="EMBL" id="UYM18487.1"/>
    </source>
</evidence>
<feature type="domain" description="HipA-like C-terminal" evidence="4">
    <location>
        <begin position="162"/>
        <end position="391"/>
    </location>
</feature>
<dbReference type="InterPro" id="IPR052028">
    <property type="entry name" value="HipA_Ser/Thr_kinase"/>
</dbReference>
<gene>
    <name evidence="6" type="ORF">NX720_11490</name>
</gene>
<dbReference type="Pfam" id="PF13657">
    <property type="entry name" value="Couple_hipA"/>
    <property type="match status" value="1"/>
</dbReference>
<evidence type="ECO:0000256" key="2">
    <source>
        <dbReference type="ARBA" id="ARBA00022679"/>
    </source>
</evidence>
<proteinExistence type="inferred from homology"/>
<evidence type="ECO:0000313" key="7">
    <source>
        <dbReference type="Proteomes" id="UP001163255"/>
    </source>
</evidence>
<accession>A0ABY6H0B5</accession>
<dbReference type="Gene3D" id="1.10.1070.20">
    <property type="match status" value="1"/>
</dbReference>
<organism evidence="6 7">
    <name type="scientific">Endozoicomonas euniceicola</name>
    <dbReference type="NCBI Taxonomy" id="1234143"/>
    <lineage>
        <taxon>Bacteria</taxon>
        <taxon>Pseudomonadati</taxon>
        <taxon>Pseudomonadota</taxon>
        <taxon>Gammaproteobacteria</taxon>
        <taxon>Oceanospirillales</taxon>
        <taxon>Endozoicomonadaceae</taxon>
        <taxon>Endozoicomonas</taxon>
    </lineage>
</organism>